<dbReference type="HOGENOM" id="CLU_114601_1_2_2"/>
<dbReference type="GO" id="GO:0006777">
    <property type="term" value="P:Mo-molybdopterin cofactor biosynthetic process"/>
    <property type="evidence" value="ECO:0007669"/>
    <property type="project" value="InterPro"/>
</dbReference>
<organism evidence="3 4">
    <name type="scientific">Haloquadratum walsbyi J07HQW2</name>
    <dbReference type="NCBI Taxonomy" id="1238425"/>
    <lineage>
        <taxon>Archaea</taxon>
        <taxon>Methanobacteriati</taxon>
        <taxon>Methanobacteriota</taxon>
        <taxon>Stenosarchaea group</taxon>
        <taxon>Halobacteria</taxon>
        <taxon>Halobacteriales</taxon>
        <taxon>Haloferacaceae</taxon>
        <taxon>Haloquadratum</taxon>
    </lineage>
</organism>
<dbReference type="InterPro" id="IPR016155">
    <property type="entry name" value="Mopterin_synth/thiamin_S_b"/>
</dbReference>
<evidence type="ECO:0000313" key="4">
    <source>
        <dbReference type="Proteomes" id="UP000030710"/>
    </source>
</evidence>
<dbReference type="GO" id="GO:0000166">
    <property type="term" value="F:nucleotide binding"/>
    <property type="evidence" value="ECO:0007669"/>
    <property type="project" value="UniProtKB-KW"/>
</dbReference>
<dbReference type="Pfam" id="PF02597">
    <property type="entry name" value="ThiS"/>
    <property type="match status" value="1"/>
</dbReference>
<dbReference type="Gene3D" id="3.10.20.30">
    <property type="match status" value="1"/>
</dbReference>
<dbReference type="GO" id="GO:1990133">
    <property type="term" value="C:molybdopterin adenylyltransferase complex"/>
    <property type="evidence" value="ECO:0007669"/>
    <property type="project" value="TreeGrafter"/>
</dbReference>
<dbReference type="InterPro" id="IPR003749">
    <property type="entry name" value="ThiS/MoaD-like"/>
</dbReference>
<protein>
    <submittedName>
        <fullName evidence="3">MoaD family protein, archaeal</fullName>
    </submittedName>
</protein>
<dbReference type="STRING" id="1238425.J07HQW2_01827"/>
<proteinExistence type="predicted"/>
<dbReference type="InterPro" id="IPR010038">
    <property type="entry name" value="MoaD_arc-typ"/>
</dbReference>
<dbReference type="PANTHER" id="PTHR33359">
    <property type="entry name" value="MOLYBDOPTERIN SYNTHASE SULFUR CARRIER SUBUNIT"/>
    <property type="match status" value="1"/>
</dbReference>
<evidence type="ECO:0000313" key="3">
    <source>
        <dbReference type="EMBL" id="ERG95372.1"/>
    </source>
</evidence>
<evidence type="ECO:0000256" key="2">
    <source>
        <dbReference type="SAM" id="MobiDB-lite"/>
    </source>
</evidence>
<gene>
    <name evidence="3" type="ORF">J07HQW2_01827</name>
</gene>
<reference evidence="3 4" key="1">
    <citation type="journal article" date="2013" name="PLoS ONE">
        <title>Assembly-driven community genomics of a hypersaline microbial ecosystem.</title>
        <authorList>
            <person name="Podell S."/>
            <person name="Ugalde J.A."/>
            <person name="Narasingarao P."/>
            <person name="Banfield J.F."/>
            <person name="Heidelberg K.B."/>
            <person name="Allen E.E."/>
        </authorList>
    </citation>
    <scope>NUCLEOTIDE SEQUENCE [LARGE SCALE GENOMIC DNA]</scope>
    <source>
        <strain evidence="4">J07HQW2</strain>
    </source>
</reference>
<dbReference type="AlphaFoldDB" id="U1PNT9"/>
<dbReference type="SUPFAM" id="SSF54285">
    <property type="entry name" value="MoaD/ThiS"/>
    <property type="match status" value="1"/>
</dbReference>
<dbReference type="PANTHER" id="PTHR33359:SF1">
    <property type="entry name" value="MOLYBDOPTERIN SYNTHASE SULFUR CARRIER SUBUNIT"/>
    <property type="match status" value="1"/>
</dbReference>
<feature type="compositionally biased region" description="Basic and acidic residues" evidence="2">
    <location>
        <begin position="1"/>
        <end position="11"/>
    </location>
</feature>
<dbReference type="Proteomes" id="UP000030710">
    <property type="component" value="Unassembled WGS sequence"/>
</dbReference>
<feature type="region of interest" description="Disordered" evidence="2">
    <location>
        <begin position="1"/>
        <end position="21"/>
    </location>
</feature>
<name>U1PNT9_9EURY</name>
<dbReference type="InterPro" id="IPR012675">
    <property type="entry name" value="Beta-grasp_dom_sf"/>
</dbReference>
<evidence type="ECO:0000256" key="1">
    <source>
        <dbReference type="ARBA" id="ARBA00022741"/>
    </source>
</evidence>
<dbReference type="NCBIfam" id="TIGR01687">
    <property type="entry name" value="moaD_arch"/>
    <property type="match status" value="1"/>
</dbReference>
<sequence>MPTAESNKESDESSTTQDDTNMSTISITWRLFADLAEIAGTREASIEIAASATVGDALDRLLENKPTLADRVLADTETGLATEINLFQNGSDAKRDNQLIDGDELALFPPVTGG</sequence>
<dbReference type="eggNOG" id="arCOG00536">
    <property type="taxonomic scope" value="Archaea"/>
</dbReference>
<keyword evidence="1" id="KW-0547">Nucleotide-binding</keyword>
<dbReference type="NCBIfam" id="NF041918">
    <property type="entry name" value="SAMP1"/>
    <property type="match status" value="1"/>
</dbReference>
<dbReference type="EMBL" id="KE356561">
    <property type="protein sequence ID" value="ERG95372.1"/>
    <property type="molecule type" value="Genomic_DNA"/>
</dbReference>
<dbReference type="RefSeq" id="WP_021054850.1">
    <property type="nucleotide sequence ID" value="NZ_KE356561.1"/>
</dbReference>
<dbReference type="InterPro" id="IPR044672">
    <property type="entry name" value="MOCS2A"/>
</dbReference>
<dbReference type="InterPro" id="IPR054834">
    <property type="entry name" value="SAMP1_3"/>
</dbReference>
<accession>U1PNT9</accession>